<evidence type="ECO:0000313" key="3">
    <source>
        <dbReference type="EMBL" id="QMS97792.1"/>
    </source>
</evidence>
<organism evidence="3 4">
    <name type="scientific">Marnyiella aurantia</name>
    <dbReference type="NCBI Taxonomy" id="2758037"/>
    <lineage>
        <taxon>Bacteria</taxon>
        <taxon>Pseudomonadati</taxon>
        <taxon>Bacteroidota</taxon>
        <taxon>Flavobacteriia</taxon>
        <taxon>Flavobacteriales</taxon>
        <taxon>Weeksellaceae</taxon>
        <taxon>Marnyiella</taxon>
    </lineage>
</organism>
<name>A0A7D7RIC6_9FLAO</name>
<gene>
    <name evidence="3" type="ORF">H1R16_08680</name>
    <name evidence="2" type="ORF">H2507_06760</name>
</gene>
<accession>A0A7D7RIC6</accession>
<feature type="chain" id="PRO_5044656417" description="DUF4410 domain-containing protein" evidence="1">
    <location>
        <begin position="25"/>
        <end position="228"/>
    </location>
</feature>
<dbReference type="Proteomes" id="UP000515349">
    <property type="component" value="Chromosome"/>
</dbReference>
<protein>
    <recommendedName>
        <fullName evidence="6">DUF4410 domain-containing protein</fullName>
    </recommendedName>
</protein>
<dbReference type="KEGG" id="cbau:H1R16_08680"/>
<sequence>MKNTIFIILAGLLTFFLTSCNKNSGMNNNDGNQSVKENLFKTSEEAVTKGKNDLLSLVKNNKEFNLGIDAGALERSAPGRAVPEMTLNFERLMQNQRDSIAGMLEDSRRLSTPLIADNTVVTVIGTSQTEGGWRLGELGNKEVANDLTELGGTAGMNMMQVSRIEVPNLQATIYEVSTANGKQYFTNYGGRSLREPVNQSELLKQLQADAVRFQREFGDQLKKNNLVR</sequence>
<evidence type="ECO:0000313" key="2">
    <source>
        <dbReference type="EMBL" id="MBA5246863.1"/>
    </source>
</evidence>
<reference evidence="5" key="2">
    <citation type="submission" date="2020-07" db="EMBL/GenBank/DDBJ databases">
        <title>Flavobacterium sp. xlx-214.</title>
        <authorList>
            <person name="Yang C."/>
        </authorList>
    </citation>
    <scope>NUCLEOTIDE SEQUENCE [LARGE SCALE GENOMIC DNA]</scope>
    <source>
        <strain evidence="5">CX-624</strain>
    </source>
</reference>
<dbReference type="AlphaFoldDB" id="A0A7D7RIC6"/>
<dbReference type="Proteomes" id="UP000539710">
    <property type="component" value="Unassembled WGS sequence"/>
</dbReference>
<dbReference type="PROSITE" id="PS51257">
    <property type="entry name" value="PROKAR_LIPOPROTEIN"/>
    <property type="match status" value="1"/>
</dbReference>
<dbReference type="EMBL" id="CP059472">
    <property type="protein sequence ID" value="QMS97792.1"/>
    <property type="molecule type" value="Genomic_DNA"/>
</dbReference>
<keyword evidence="5" id="KW-1185">Reference proteome</keyword>
<evidence type="ECO:0000313" key="4">
    <source>
        <dbReference type="Proteomes" id="UP000515349"/>
    </source>
</evidence>
<proteinExistence type="predicted"/>
<reference evidence="2" key="3">
    <citation type="submission" date="2020-07" db="EMBL/GenBank/DDBJ databases">
        <authorList>
            <person name="Yang C."/>
        </authorList>
    </citation>
    <scope>NUCLEOTIDE SEQUENCE</scope>
    <source>
        <strain evidence="2">Cx-624</strain>
    </source>
</reference>
<evidence type="ECO:0008006" key="6">
    <source>
        <dbReference type="Google" id="ProtNLM"/>
    </source>
</evidence>
<evidence type="ECO:0000256" key="1">
    <source>
        <dbReference type="SAM" id="SignalP"/>
    </source>
</evidence>
<feature type="signal peptide" evidence="1">
    <location>
        <begin position="1"/>
        <end position="24"/>
    </location>
</feature>
<dbReference type="RefSeq" id="WP_181886971.1">
    <property type="nucleotide sequence ID" value="NZ_CP059472.1"/>
</dbReference>
<evidence type="ECO:0000313" key="5">
    <source>
        <dbReference type="Proteomes" id="UP000539710"/>
    </source>
</evidence>
<keyword evidence="1" id="KW-0732">Signal</keyword>
<dbReference type="EMBL" id="JACEUX010000002">
    <property type="protein sequence ID" value="MBA5246863.1"/>
    <property type="molecule type" value="Genomic_DNA"/>
</dbReference>
<reference evidence="3 4" key="1">
    <citation type="submission" date="2020-07" db="EMBL/GenBank/DDBJ databases">
        <title>Chryseobacterium sp.cx-624.</title>
        <authorList>
            <person name="Yang C."/>
        </authorList>
    </citation>
    <scope>NUCLEOTIDE SEQUENCE [LARGE SCALE GENOMIC DNA]</scope>
    <source>
        <strain evidence="4">cx-624</strain>
        <strain evidence="3">Cx-624</strain>
    </source>
</reference>